<dbReference type="EMBL" id="JAINUF010000002">
    <property type="protein sequence ID" value="KAJ8375473.1"/>
    <property type="molecule type" value="Genomic_DNA"/>
</dbReference>
<reference evidence="1" key="1">
    <citation type="journal article" date="2023" name="Science">
        <title>Genome structures resolve the early diversification of teleost fishes.</title>
        <authorList>
            <person name="Parey E."/>
            <person name="Louis A."/>
            <person name="Montfort J."/>
            <person name="Bouchez O."/>
            <person name="Roques C."/>
            <person name="Iampietro C."/>
            <person name="Lluch J."/>
            <person name="Castinel A."/>
            <person name="Donnadieu C."/>
            <person name="Desvignes T."/>
            <person name="Floi Bucao C."/>
            <person name="Jouanno E."/>
            <person name="Wen M."/>
            <person name="Mejri S."/>
            <person name="Dirks R."/>
            <person name="Jansen H."/>
            <person name="Henkel C."/>
            <person name="Chen W.J."/>
            <person name="Zahm M."/>
            <person name="Cabau C."/>
            <person name="Klopp C."/>
            <person name="Thompson A.W."/>
            <person name="Robinson-Rechavi M."/>
            <person name="Braasch I."/>
            <person name="Lecointre G."/>
            <person name="Bobe J."/>
            <person name="Postlethwait J.H."/>
            <person name="Berthelot C."/>
            <person name="Roest Crollius H."/>
            <person name="Guiguen Y."/>
        </authorList>
    </citation>
    <scope>NUCLEOTIDE SEQUENCE</scope>
    <source>
        <strain evidence="1">WJC10195</strain>
    </source>
</reference>
<keyword evidence="2" id="KW-1185">Reference proteome</keyword>
<evidence type="ECO:0000313" key="1">
    <source>
        <dbReference type="EMBL" id="KAJ8375473.1"/>
    </source>
</evidence>
<protein>
    <submittedName>
        <fullName evidence="1">Uncharacterized protein</fullName>
    </submittedName>
</protein>
<gene>
    <name evidence="1" type="ORF">SKAU_G00060530</name>
</gene>
<organism evidence="1 2">
    <name type="scientific">Synaphobranchus kaupii</name>
    <name type="common">Kaup's arrowtooth eel</name>
    <dbReference type="NCBI Taxonomy" id="118154"/>
    <lineage>
        <taxon>Eukaryota</taxon>
        <taxon>Metazoa</taxon>
        <taxon>Chordata</taxon>
        <taxon>Craniata</taxon>
        <taxon>Vertebrata</taxon>
        <taxon>Euteleostomi</taxon>
        <taxon>Actinopterygii</taxon>
        <taxon>Neopterygii</taxon>
        <taxon>Teleostei</taxon>
        <taxon>Anguilliformes</taxon>
        <taxon>Synaphobranchidae</taxon>
        <taxon>Synaphobranchus</taxon>
    </lineage>
</organism>
<comment type="caution">
    <text evidence="1">The sequence shown here is derived from an EMBL/GenBank/DDBJ whole genome shotgun (WGS) entry which is preliminary data.</text>
</comment>
<dbReference type="Proteomes" id="UP001152622">
    <property type="component" value="Chromosome 2"/>
</dbReference>
<proteinExistence type="predicted"/>
<name>A0A9Q1G4P8_SYNKA</name>
<evidence type="ECO:0000313" key="2">
    <source>
        <dbReference type="Proteomes" id="UP001152622"/>
    </source>
</evidence>
<dbReference type="AlphaFoldDB" id="A0A9Q1G4P8"/>
<dbReference type="OrthoDB" id="8952144at2759"/>
<accession>A0A9Q1G4P8</accession>
<sequence length="207" mass="23758">MRIHSDQGRNLSEDWFREHQEHLQLVYTGARRQLEAVAEQRAWQHPKVVVDILPAGTAVYRKNHAPGRNTIQDIWGSTKYQVVKYLDDISAVYTIRPLEEPRPEQNIHRAELRIIPEARPKSVYDDQEDGNSNYSTALVVTAPPCDNESPVADRTALNRRSPRRFVHHGKGSFSVLLEQLLASIQTLTTFLGQRLDGKRMGLQLTWQ</sequence>